<dbReference type="Gene3D" id="1.20.5.1930">
    <property type="match status" value="1"/>
</dbReference>
<evidence type="ECO:0000313" key="12">
    <source>
        <dbReference type="Proteomes" id="UP000644727"/>
    </source>
</evidence>
<keyword evidence="8" id="KW-0902">Two-component regulatory system</keyword>
<keyword evidence="7" id="KW-0067">ATP-binding</keyword>
<keyword evidence="6" id="KW-0418">Kinase</keyword>
<evidence type="ECO:0000256" key="2">
    <source>
        <dbReference type="ARBA" id="ARBA00012438"/>
    </source>
</evidence>
<evidence type="ECO:0000256" key="6">
    <source>
        <dbReference type="ARBA" id="ARBA00022777"/>
    </source>
</evidence>
<evidence type="ECO:0000256" key="8">
    <source>
        <dbReference type="ARBA" id="ARBA00023012"/>
    </source>
</evidence>
<dbReference type="EMBL" id="JADEYR010000003">
    <property type="protein sequence ID" value="MBE9403629.1"/>
    <property type="molecule type" value="Genomic_DNA"/>
</dbReference>
<evidence type="ECO:0000259" key="10">
    <source>
        <dbReference type="Pfam" id="PF07730"/>
    </source>
</evidence>
<dbReference type="InterPro" id="IPR050482">
    <property type="entry name" value="Sensor_HK_TwoCompSys"/>
</dbReference>
<comment type="catalytic activity">
    <reaction evidence="1">
        <text>ATP + protein L-histidine = ADP + protein N-phospho-L-histidine.</text>
        <dbReference type="EC" id="2.7.13.3"/>
    </reaction>
</comment>
<accession>A0ABR9VZP2</accession>
<evidence type="ECO:0000256" key="5">
    <source>
        <dbReference type="ARBA" id="ARBA00022741"/>
    </source>
</evidence>
<evidence type="ECO:0000313" key="11">
    <source>
        <dbReference type="EMBL" id="MBE9403629.1"/>
    </source>
</evidence>
<gene>
    <name evidence="11" type="ORF">IOE58_05330</name>
</gene>
<sequence>MLLALLLTMASVSVAAGESVLAIVIAVILGAAGGLSLRHPLFAGAIIGLTFTFAVFAGPAHVGPGSLASIVAIASAAGHGKILGAIMMSVWHVTTLMAISAVRGDEAAYMVSELLLWIVLQGGTLVAATWGRRLFERSVAERARRLSELSDQRRAIARELHDTGVRAMTEVVMLAENAALRPGTAPSTAAEFRRISSTSRRAADEMRELLEQLRGSHEVGSPAHARGACVEDLLEMLRGRLAAAGFSVRVASEGECSLPDREVAVIARCLEEVEANVVRHGDRAAPVAIMSESLPGSSVAEPGLRLAVLNGMAPDDRHGLRGGAGLEGVRERLAAVGGDLEARCEGSTFLTRIDIPGEIR</sequence>
<dbReference type="Pfam" id="PF07730">
    <property type="entry name" value="HisKA_3"/>
    <property type="match status" value="1"/>
</dbReference>
<keyword evidence="9" id="KW-0472">Membrane</keyword>
<organism evidence="11 12">
    <name type="scientific">Brachybacterium epidermidis</name>
    <dbReference type="NCBI Taxonomy" id="2781983"/>
    <lineage>
        <taxon>Bacteria</taxon>
        <taxon>Bacillati</taxon>
        <taxon>Actinomycetota</taxon>
        <taxon>Actinomycetes</taxon>
        <taxon>Micrococcales</taxon>
        <taxon>Dermabacteraceae</taxon>
        <taxon>Brachybacterium</taxon>
    </lineage>
</organism>
<dbReference type="Proteomes" id="UP000644727">
    <property type="component" value="Unassembled WGS sequence"/>
</dbReference>
<keyword evidence="3" id="KW-0597">Phosphoprotein</keyword>
<feature type="transmembrane region" description="Helical" evidence="9">
    <location>
        <begin position="114"/>
        <end position="135"/>
    </location>
</feature>
<evidence type="ECO:0000256" key="4">
    <source>
        <dbReference type="ARBA" id="ARBA00022679"/>
    </source>
</evidence>
<dbReference type="PANTHER" id="PTHR24421">
    <property type="entry name" value="NITRATE/NITRITE SENSOR PROTEIN NARX-RELATED"/>
    <property type="match status" value="1"/>
</dbReference>
<reference evidence="11 12" key="1">
    <citation type="submission" date="2020-10" db="EMBL/GenBank/DDBJ databases">
        <title>Draft genome and description of Brachybacterium epidermidis sp nov.</title>
        <authorList>
            <person name="Boxberger M."/>
            <person name="La Scola B."/>
        </authorList>
    </citation>
    <scope>NUCLEOTIDE SEQUENCE [LARGE SCALE GENOMIC DNA]</scope>
    <source>
        <strain evidence="11 12">Marseille-Q2903</strain>
    </source>
</reference>
<keyword evidence="12" id="KW-1185">Reference proteome</keyword>
<keyword evidence="9" id="KW-1133">Transmembrane helix</keyword>
<keyword evidence="4" id="KW-0808">Transferase</keyword>
<dbReference type="InterPro" id="IPR011712">
    <property type="entry name" value="Sig_transdc_His_kin_sub3_dim/P"/>
</dbReference>
<feature type="transmembrane region" description="Helical" evidence="9">
    <location>
        <begin position="82"/>
        <end position="102"/>
    </location>
</feature>
<evidence type="ECO:0000256" key="7">
    <source>
        <dbReference type="ARBA" id="ARBA00022840"/>
    </source>
</evidence>
<evidence type="ECO:0000256" key="3">
    <source>
        <dbReference type="ARBA" id="ARBA00022553"/>
    </source>
</evidence>
<proteinExistence type="predicted"/>
<feature type="transmembrane region" description="Helical" evidence="9">
    <location>
        <begin position="41"/>
        <end position="62"/>
    </location>
</feature>
<dbReference type="EC" id="2.7.13.3" evidence="2"/>
<evidence type="ECO:0000256" key="1">
    <source>
        <dbReference type="ARBA" id="ARBA00000085"/>
    </source>
</evidence>
<name>A0ABR9VZP2_9MICO</name>
<keyword evidence="5" id="KW-0547">Nucleotide-binding</keyword>
<feature type="domain" description="Signal transduction histidine kinase subgroup 3 dimerisation and phosphoacceptor" evidence="10">
    <location>
        <begin position="153"/>
        <end position="215"/>
    </location>
</feature>
<evidence type="ECO:0000256" key="9">
    <source>
        <dbReference type="SAM" id="Phobius"/>
    </source>
</evidence>
<dbReference type="Gene3D" id="3.30.565.10">
    <property type="entry name" value="Histidine kinase-like ATPase, C-terminal domain"/>
    <property type="match status" value="1"/>
</dbReference>
<protein>
    <recommendedName>
        <fullName evidence="2">histidine kinase</fullName>
        <ecNumber evidence="2">2.7.13.3</ecNumber>
    </recommendedName>
</protein>
<keyword evidence="9" id="KW-0812">Transmembrane</keyword>
<dbReference type="InterPro" id="IPR036890">
    <property type="entry name" value="HATPase_C_sf"/>
</dbReference>
<comment type="caution">
    <text evidence="11">The sequence shown here is derived from an EMBL/GenBank/DDBJ whole genome shotgun (WGS) entry which is preliminary data.</text>
</comment>
<dbReference type="PANTHER" id="PTHR24421:SF10">
    <property type="entry name" value="NITRATE_NITRITE SENSOR PROTEIN NARQ"/>
    <property type="match status" value="1"/>
</dbReference>